<feature type="region of interest" description="Disordered" evidence="1">
    <location>
        <begin position="62"/>
        <end position="132"/>
    </location>
</feature>
<name>A0A433HW83_9BACI</name>
<feature type="signal peptide" evidence="2">
    <location>
        <begin position="1"/>
        <end position="25"/>
    </location>
</feature>
<dbReference type="InterPro" id="IPR035940">
    <property type="entry name" value="CAP_sf"/>
</dbReference>
<sequence>MKKKMFFSAAAAAAVILSGAGVKQADASTIDYQVKPVIFQVSNQQEAEKLVNQYLSKYNVPKQQVQQPAEQPQKPAAQPQKQTEQSQKPVAQPQEQAEQPQQPAAQKPAAQQPAEQKPAADNTAAPTSSEVSQFEKQVVELTNAERAKQGLKALQIDNELSKVAGIKSQDMKDKNYFDHNSPTYGSPFDMMKKFGISYSHAGENIAMGQKSPQEVVQGWMNSQGHRENIMNANFTHIGVGHVASGDYWTQMFIGK</sequence>
<dbReference type="OrthoDB" id="9783944at2"/>
<dbReference type="Pfam" id="PF00188">
    <property type="entry name" value="CAP"/>
    <property type="match status" value="1"/>
</dbReference>
<dbReference type="PANTHER" id="PTHR31157:SF1">
    <property type="entry name" value="SCP DOMAIN-CONTAINING PROTEIN"/>
    <property type="match status" value="1"/>
</dbReference>
<feature type="chain" id="PRO_5039305334" evidence="2">
    <location>
        <begin position="26"/>
        <end position="255"/>
    </location>
</feature>
<dbReference type="PANTHER" id="PTHR31157">
    <property type="entry name" value="SCP DOMAIN-CONTAINING PROTEIN"/>
    <property type="match status" value="1"/>
</dbReference>
<evidence type="ECO:0000256" key="2">
    <source>
        <dbReference type="SAM" id="SignalP"/>
    </source>
</evidence>
<dbReference type="AlphaFoldDB" id="A0A433HW83"/>
<accession>A0A433HW83</accession>
<proteinExistence type="predicted"/>
<feature type="domain" description="SCP" evidence="3">
    <location>
        <begin position="140"/>
        <end position="252"/>
    </location>
</feature>
<dbReference type="SUPFAM" id="SSF55797">
    <property type="entry name" value="PR-1-like"/>
    <property type="match status" value="1"/>
</dbReference>
<feature type="compositionally biased region" description="Low complexity" evidence="1">
    <location>
        <begin position="62"/>
        <end position="120"/>
    </location>
</feature>
<keyword evidence="2" id="KW-0732">Signal</keyword>
<dbReference type="InterPro" id="IPR014044">
    <property type="entry name" value="CAP_dom"/>
</dbReference>
<protein>
    <submittedName>
        <fullName evidence="4">Sporulation protein</fullName>
    </submittedName>
</protein>
<dbReference type="InterPro" id="IPR014258">
    <property type="entry name" value="CAP_domain_YkwD-like"/>
</dbReference>
<dbReference type="NCBIfam" id="TIGR02909">
    <property type="entry name" value="spore_YkwD"/>
    <property type="match status" value="1"/>
</dbReference>
<gene>
    <name evidence="4" type="ORF">ELQ35_00320</name>
</gene>
<dbReference type="CDD" id="cd05379">
    <property type="entry name" value="CAP_bacterial"/>
    <property type="match status" value="1"/>
</dbReference>
<reference evidence="4 5" key="1">
    <citation type="submission" date="2018-12" db="EMBL/GenBank/DDBJ databases">
        <title>Bacillus chawlae sp. nov., Bacillus glennii sp. nov., and Bacillus saganii sp. nov. Isolated from the Vehicle Assembly Building at Kennedy Space Center where the Viking Spacecraft were Assembled.</title>
        <authorList>
            <person name="Seuylemezian A."/>
            <person name="Vaishampayan P."/>
        </authorList>
    </citation>
    <scope>NUCLEOTIDE SEQUENCE [LARGE SCALE GENOMIC DNA]</scope>
    <source>
        <strain evidence="4 5">L5</strain>
    </source>
</reference>
<keyword evidence="5" id="KW-1185">Reference proteome</keyword>
<dbReference type="EMBL" id="RYZZ01000001">
    <property type="protein sequence ID" value="RUQ32579.1"/>
    <property type="molecule type" value="Genomic_DNA"/>
</dbReference>
<dbReference type="Gene3D" id="3.40.33.10">
    <property type="entry name" value="CAP"/>
    <property type="match status" value="1"/>
</dbReference>
<organism evidence="4 5">
    <name type="scientific">Peribacillus cavernae</name>
    <dbReference type="NCBI Taxonomy" id="1674310"/>
    <lineage>
        <taxon>Bacteria</taxon>
        <taxon>Bacillati</taxon>
        <taxon>Bacillota</taxon>
        <taxon>Bacilli</taxon>
        <taxon>Bacillales</taxon>
        <taxon>Bacillaceae</taxon>
        <taxon>Peribacillus</taxon>
    </lineage>
</organism>
<evidence type="ECO:0000313" key="4">
    <source>
        <dbReference type="EMBL" id="RUQ32579.1"/>
    </source>
</evidence>
<dbReference type="RefSeq" id="WP_126862870.1">
    <property type="nucleotide sequence ID" value="NZ_JAUSTX010000002.1"/>
</dbReference>
<evidence type="ECO:0000256" key="1">
    <source>
        <dbReference type="SAM" id="MobiDB-lite"/>
    </source>
</evidence>
<evidence type="ECO:0000313" key="5">
    <source>
        <dbReference type="Proteomes" id="UP000267430"/>
    </source>
</evidence>
<comment type="caution">
    <text evidence="4">The sequence shown here is derived from an EMBL/GenBank/DDBJ whole genome shotgun (WGS) entry which is preliminary data.</text>
</comment>
<dbReference type="Proteomes" id="UP000267430">
    <property type="component" value="Unassembled WGS sequence"/>
</dbReference>
<evidence type="ECO:0000259" key="3">
    <source>
        <dbReference type="Pfam" id="PF00188"/>
    </source>
</evidence>